<keyword evidence="1" id="KW-0812">Transmembrane</keyword>
<name>A0A6G1KBU4_9PLEO</name>
<dbReference type="AlphaFoldDB" id="A0A6G1KBU4"/>
<dbReference type="Proteomes" id="UP000799428">
    <property type="component" value="Unassembled WGS sequence"/>
</dbReference>
<protein>
    <submittedName>
        <fullName evidence="2">Uncharacterized protein</fullName>
    </submittedName>
</protein>
<keyword evidence="3" id="KW-1185">Reference proteome</keyword>
<keyword evidence="1" id="KW-0472">Membrane</keyword>
<keyword evidence="1" id="KW-1133">Transmembrane helix</keyword>
<accession>A0A6G1KBU4</accession>
<evidence type="ECO:0000256" key="1">
    <source>
        <dbReference type="SAM" id="Phobius"/>
    </source>
</evidence>
<feature type="transmembrane region" description="Helical" evidence="1">
    <location>
        <begin position="26"/>
        <end position="46"/>
    </location>
</feature>
<organism evidence="2 3">
    <name type="scientific">Pleomassaria siparia CBS 279.74</name>
    <dbReference type="NCBI Taxonomy" id="1314801"/>
    <lineage>
        <taxon>Eukaryota</taxon>
        <taxon>Fungi</taxon>
        <taxon>Dikarya</taxon>
        <taxon>Ascomycota</taxon>
        <taxon>Pezizomycotina</taxon>
        <taxon>Dothideomycetes</taxon>
        <taxon>Pleosporomycetidae</taxon>
        <taxon>Pleosporales</taxon>
        <taxon>Pleomassariaceae</taxon>
        <taxon>Pleomassaria</taxon>
    </lineage>
</organism>
<dbReference type="EMBL" id="MU005769">
    <property type="protein sequence ID" value="KAF2710005.1"/>
    <property type="molecule type" value="Genomic_DNA"/>
</dbReference>
<evidence type="ECO:0000313" key="3">
    <source>
        <dbReference type="Proteomes" id="UP000799428"/>
    </source>
</evidence>
<evidence type="ECO:0000313" key="2">
    <source>
        <dbReference type="EMBL" id="KAF2710005.1"/>
    </source>
</evidence>
<gene>
    <name evidence="2" type="ORF">K504DRAFT_249530</name>
</gene>
<sequence>MTKRSLNNHFVVWGGLTTCTQRKGSWISLLSPPFFAVLFFFLSHSYTPFIPLSGFDRLLLPWSASPDFAPNYPFGFTPHQSPVCGASSNTGCKRYAVYSHMVGLLTLPTLNSYHATPSPTCSRQRAAGSLTCSPTLNTLSMAMHRTKRMVPKVSLPLPSHPPCAPAQVVRRSASLHLFIGGGLGQR</sequence>
<reference evidence="2" key="1">
    <citation type="journal article" date="2020" name="Stud. Mycol.">
        <title>101 Dothideomycetes genomes: a test case for predicting lifestyles and emergence of pathogens.</title>
        <authorList>
            <person name="Haridas S."/>
            <person name="Albert R."/>
            <person name="Binder M."/>
            <person name="Bloem J."/>
            <person name="Labutti K."/>
            <person name="Salamov A."/>
            <person name="Andreopoulos B."/>
            <person name="Baker S."/>
            <person name="Barry K."/>
            <person name="Bills G."/>
            <person name="Bluhm B."/>
            <person name="Cannon C."/>
            <person name="Castanera R."/>
            <person name="Culley D."/>
            <person name="Daum C."/>
            <person name="Ezra D."/>
            <person name="Gonzalez J."/>
            <person name="Henrissat B."/>
            <person name="Kuo A."/>
            <person name="Liang C."/>
            <person name="Lipzen A."/>
            <person name="Lutzoni F."/>
            <person name="Magnuson J."/>
            <person name="Mondo S."/>
            <person name="Nolan M."/>
            <person name="Ohm R."/>
            <person name="Pangilinan J."/>
            <person name="Park H.-J."/>
            <person name="Ramirez L."/>
            <person name="Alfaro M."/>
            <person name="Sun H."/>
            <person name="Tritt A."/>
            <person name="Yoshinaga Y."/>
            <person name="Zwiers L.-H."/>
            <person name="Turgeon B."/>
            <person name="Goodwin S."/>
            <person name="Spatafora J."/>
            <person name="Crous P."/>
            <person name="Grigoriev I."/>
        </authorList>
    </citation>
    <scope>NUCLEOTIDE SEQUENCE</scope>
    <source>
        <strain evidence="2">CBS 279.74</strain>
    </source>
</reference>
<proteinExistence type="predicted"/>